<organism evidence="1 2">
    <name type="scientific">Halalkalicoccus tibetensis</name>
    <dbReference type="NCBI Taxonomy" id="175632"/>
    <lineage>
        <taxon>Archaea</taxon>
        <taxon>Methanobacteriati</taxon>
        <taxon>Methanobacteriota</taxon>
        <taxon>Stenosarchaea group</taxon>
        <taxon>Halobacteria</taxon>
        <taxon>Halobacteriales</taxon>
        <taxon>Halococcaceae</taxon>
        <taxon>Halalkalicoccus</taxon>
    </lineage>
</organism>
<dbReference type="AlphaFoldDB" id="A0ABD5V4R8"/>
<dbReference type="Proteomes" id="UP001596312">
    <property type="component" value="Unassembled WGS sequence"/>
</dbReference>
<comment type="caution">
    <text evidence="1">The sequence shown here is derived from an EMBL/GenBank/DDBJ whole genome shotgun (WGS) entry which is preliminary data.</text>
</comment>
<dbReference type="RefSeq" id="WP_340603593.1">
    <property type="nucleotide sequence ID" value="NZ_JBBMXV010000002.1"/>
</dbReference>
<dbReference type="InterPro" id="IPR055927">
    <property type="entry name" value="DUF7504"/>
</dbReference>
<evidence type="ECO:0000313" key="2">
    <source>
        <dbReference type="Proteomes" id="UP001596312"/>
    </source>
</evidence>
<keyword evidence="2" id="KW-1185">Reference proteome</keyword>
<protein>
    <submittedName>
        <fullName evidence="1">Uncharacterized protein</fullName>
    </submittedName>
</protein>
<dbReference type="EMBL" id="JBHSXQ010000002">
    <property type="protein sequence ID" value="MFC6905079.1"/>
    <property type="molecule type" value="Genomic_DNA"/>
</dbReference>
<evidence type="ECO:0000313" key="1">
    <source>
        <dbReference type="EMBL" id="MFC6905079.1"/>
    </source>
</evidence>
<sequence length="234" mass="25492">MRREQGSDGPAYEETTALVQELDALKGRGSNLLVVGSRMPAAHEAACRQFLGEAAMEARRQLFVLADPCTPATERISGGEPGRSAVIRHDAASRSAAAMSGDAAVPNDTAVPERRIEGDLGALGLAVSEAIAEFEVTSGGLSPAELRLCFDSLTPLISEHDSETAFRFLHLLTRRVRTVDGMAHYHLTAERSNRTVALLEPLFDAVIELCLRDDELYQRWYLRDSGLTTGWLQL</sequence>
<accession>A0ABD5V4R8</accession>
<name>A0ABD5V4R8_9EURY</name>
<dbReference type="Pfam" id="PF24336">
    <property type="entry name" value="DUF7504"/>
    <property type="match status" value="1"/>
</dbReference>
<reference evidence="1 2" key="1">
    <citation type="journal article" date="2019" name="Int. J. Syst. Evol. Microbiol.">
        <title>The Global Catalogue of Microorganisms (GCM) 10K type strain sequencing project: providing services to taxonomists for standard genome sequencing and annotation.</title>
        <authorList>
            <consortium name="The Broad Institute Genomics Platform"/>
            <consortium name="The Broad Institute Genome Sequencing Center for Infectious Disease"/>
            <person name="Wu L."/>
            <person name="Ma J."/>
        </authorList>
    </citation>
    <scope>NUCLEOTIDE SEQUENCE [LARGE SCALE GENOMIC DNA]</scope>
    <source>
        <strain evidence="1 2">CGMCC 1.3240</strain>
    </source>
</reference>
<gene>
    <name evidence="1" type="ORF">ACFQGH_07670</name>
</gene>
<proteinExistence type="predicted"/>